<accession>A0A846K9V7</accession>
<dbReference type="InterPro" id="IPR010982">
    <property type="entry name" value="Lambda_DNA-bd_dom_sf"/>
</dbReference>
<dbReference type="AlphaFoldDB" id="A0A846K9V7"/>
<dbReference type="PROSITE" id="PS50943">
    <property type="entry name" value="HTH_CROC1"/>
    <property type="match status" value="1"/>
</dbReference>
<gene>
    <name evidence="1" type="ORF">FDG31_00360</name>
</gene>
<organism evidence="1 2">
    <name type="scientific">Clostridium botulinum</name>
    <dbReference type="NCBI Taxonomy" id="1491"/>
    <lineage>
        <taxon>Bacteria</taxon>
        <taxon>Bacillati</taxon>
        <taxon>Bacillota</taxon>
        <taxon>Clostridia</taxon>
        <taxon>Eubacteriales</taxon>
        <taxon>Clostridiaceae</taxon>
        <taxon>Clostridium</taxon>
    </lineage>
</organism>
<dbReference type="CDD" id="cd00093">
    <property type="entry name" value="HTH_XRE"/>
    <property type="match status" value="1"/>
</dbReference>
<dbReference type="EMBL" id="SXFB01000001">
    <property type="protein sequence ID" value="NFV24635.1"/>
    <property type="molecule type" value="Genomic_DNA"/>
</dbReference>
<proteinExistence type="predicted"/>
<dbReference type="Gene3D" id="1.10.260.40">
    <property type="entry name" value="lambda repressor-like DNA-binding domains"/>
    <property type="match status" value="1"/>
</dbReference>
<sequence length="65" mass="7422">MRDELIALRGNRNRAEIAKKLSITPQMLGAIEREDRNPSLELAINLAKVYDISLDKLIFLLKLDT</sequence>
<dbReference type="Proteomes" id="UP000486903">
    <property type="component" value="Unassembled WGS sequence"/>
</dbReference>
<dbReference type="InterPro" id="IPR001387">
    <property type="entry name" value="Cro/C1-type_HTH"/>
</dbReference>
<dbReference type="RefSeq" id="WP_003373629.1">
    <property type="nucleotide sequence ID" value="NZ_JACBBA010000001.1"/>
</dbReference>
<reference evidence="1 2" key="1">
    <citation type="submission" date="2019-04" db="EMBL/GenBank/DDBJ databases">
        <title>Genome sequencing of Clostridium botulinum Groups I-IV and Clostridium butyricum.</title>
        <authorList>
            <person name="Brunt J."/>
            <person name="Van Vliet A.H.M."/>
            <person name="Stringer S.C."/>
            <person name="Carter A.T."/>
            <person name="Peck M.W."/>
        </authorList>
    </citation>
    <scope>NUCLEOTIDE SEQUENCE [LARGE SCALE GENOMIC DNA]</scope>
    <source>
        <strain evidence="1 2">BL81</strain>
    </source>
</reference>
<protein>
    <submittedName>
        <fullName evidence="1">Helix-turn-helix domain-containing protein</fullName>
    </submittedName>
</protein>
<evidence type="ECO:0000313" key="1">
    <source>
        <dbReference type="EMBL" id="NFV24635.1"/>
    </source>
</evidence>
<dbReference type="GO" id="GO:0003677">
    <property type="term" value="F:DNA binding"/>
    <property type="evidence" value="ECO:0007669"/>
    <property type="project" value="InterPro"/>
</dbReference>
<comment type="caution">
    <text evidence="1">The sequence shown here is derived from an EMBL/GenBank/DDBJ whole genome shotgun (WGS) entry which is preliminary data.</text>
</comment>
<dbReference type="SMART" id="SM00530">
    <property type="entry name" value="HTH_XRE"/>
    <property type="match status" value="1"/>
</dbReference>
<dbReference type="SUPFAM" id="SSF47413">
    <property type="entry name" value="lambda repressor-like DNA-binding domains"/>
    <property type="match status" value="1"/>
</dbReference>
<evidence type="ECO:0000313" key="2">
    <source>
        <dbReference type="Proteomes" id="UP000486903"/>
    </source>
</evidence>
<dbReference type="Pfam" id="PF01381">
    <property type="entry name" value="HTH_3"/>
    <property type="match status" value="1"/>
</dbReference>
<name>A0A846K9V7_CLOBO</name>